<proteinExistence type="predicted"/>
<dbReference type="WBParaSite" id="PS1159_v2.g15360.t1">
    <property type="protein sequence ID" value="PS1159_v2.g15360.t1"/>
    <property type="gene ID" value="PS1159_v2.g15360"/>
</dbReference>
<sequence>MIDGALYISNHDEHEHQYYDMKTTLYYSELTIILNNMNPRNGNERVIKKQCNITKAEMLKKIEIESYVKPTTDCKKYGENWVFIDENGKLQASNYAKKFDKEEFKKVDCYVKNVSKAHLFMDIIPQDEAIKNAEEIERPSFWSGLSVYWLSFDSISQMKFRRSFPKTMEYLEKNLEAITLNGYNGIGDEILPILTGKTEFELSLTQKNHSFENNVDDYPFIWKNFSNYGYITAYVSTNYKNFQNQPTNHFAQISYHQSKKVFKTDQCFDFNDSVDVWLKYSKEFLTKYPKETPKFGFFHHSFSINDSLNSLRNLDESVKQHFMDLYKGGYFDNTAVFFGSIQEHQISALSKIGQGDDRLRMMSIILPEKFTGYEMGQTVYKNLKTNAYRLTTPFDIYSTFLDIINLPDDLISIQSLNDRSLSLFRPIPETRTCQDANIGPEQCICFNWRNTTYSLSKKLANGIIDAINEYTNHDRKLCAPLSLDKLIQYLINVPDENVIKNKDDSATYSLTFSTKPGNGKYQAIVQYDTKSNVLTVDMLAISHLNNNNNNNTLHCISENNLHLFSYCVC</sequence>
<evidence type="ECO:0000313" key="2">
    <source>
        <dbReference type="WBParaSite" id="PS1159_v2.g15360.t1"/>
    </source>
</evidence>
<dbReference type="Proteomes" id="UP000887580">
    <property type="component" value="Unplaced"/>
</dbReference>
<organism evidence="1 2">
    <name type="scientific">Panagrolaimus sp. PS1159</name>
    <dbReference type="NCBI Taxonomy" id="55785"/>
    <lineage>
        <taxon>Eukaryota</taxon>
        <taxon>Metazoa</taxon>
        <taxon>Ecdysozoa</taxon>
        <taxon>Nematoda</taxon>
        <taxon>Chromadorea</taxon>
        <taxon>Rhabditida</taxon>
        <taxon>Tylenchina</taxon>
        <taxon>Panagrolaimomorpha</taxon>
        <taxon>Panagrolaimoidea</taxon>
        <taxon>Panagrolaimidae</taxon>
        <taxon>Panagrolaimus</taxon>
    </lineage>
</organism>
<evidence type="ECO:0000313" key="1">
    <source>
        <dbReference type="Proteomes" id="UP000887580"/>
    </source>
</evidence>
<accession>A0AC35F9Q2</accession>
<reference evidence="2" key="1">
    <citation type="submission" date="2022-11" db="UniProtKB">
        <authorList>
            <consortium name="WormBaseParasite"/>
        </authorList>
    </citation>
    <scope>IDENTIFICATION</scope>
</reference>
<protein>
    <submittedName>
        <fullName evidence="2">Uncharacterized protein</fullName>
    </submittedName>
</protein>
<name>A0AC35F9Q2_9BILA</name>